<proteinExistence type="predicted"/>
<dbReference type="Proteomes" id="UP000463700">
    <property type="component" value="Unassembled WGS sequence"/>
</dbReference>
<evidence type="ECO:0000256" key="1">
    <source>
        <dbReference type="ARBA" id="ARBA00023015"/>
    </source>
</evidence>
<dbReference type="InterPro" id="IPR010982">
    <property type="entry name" value="Lambda_DNA-bd_dom_sf"/>
</dbReference>
<protein>
    <submittedName>
        <fullName evidence="5">Helix-turn-helix domain-containing protein</fullName>
    </submittedName>
</protein>
<dbReference type="PANTHER" id="PTHR46797">
    <property type="entry name" value="HTH-TYPE TRANSCRIPTIONAL REGULATOR"/>
    <property type="match status" value="1"/>
</dbReference>
<dbReference type="GO" id="GO:0003700">
    <property type="term" value="F:DNA-binding transcription factor activity"/>
    <property type="evidence" value="ECO:0007669"/>
    <property type="project" value="TreeGrafter"/>
</dbReference>
<evidence type="ECO:0000313" key="5">
    <source>
        <dbReference type="EMBL" id="KAE8754486.1"/>
    </source>
</evidence>
<evidence type="ECO:0000256" key="2">
    <source>
        <dbReference type="ARBA" id="ARBA00023125"/>
    </source>
</evidence>
<dbReference type="PROSITE" id="PS50943">
    <property type="entry name" value="HTH_CROC1"/>
    <property type="match status" value="1"/>
</dbReference>
<organism evidence="5 6">
    <name type="scientific">Paraburkholderia madseniana</name>
    <dbReference type="NCBI Taxonomy" id="2599607"/>
    <lineage>
        <taxon>Bacteria</taxon>
        <taxon>Pseudomonadati</taxon>
        <taxon>Pseudomonadota</taxon>
        <taxon>Betaproteobacteria</taxon>
        <taxon>Burkholderiales</taxon>
        <taxon>Burkholderiaceae</taxon>
        <taxon>Paraburkholderia</taxon>
    </lineage>
</organism>
<comment type="caution">
    <text evidence="5">The sequence shown here is derived from an EMBL/GenBank/DDBJ whole genome shotgun (WGS) entry which is preliminary data.</text>
</comment>
<dbReference type="CDD" id="cd00093">
    <property type="entry name" value="HTH_XRE"/>
    <property type="match status" value="1"/>
</dbReference>
<dbReference type="AlphaFoldDB" id="A0A6N6W290"/>
<dbReference type="PANTHER" id="PTHR46797:SF23">
    <property type="entry name" value="HTH-TYPE TRANSCRIPTIONAL REGULATOR SUTR"/>
    <property type="match status" value="1"/>
</dbReference>
<dbReference type="OrthoDB" id="8527856at2"/>
<dbReference type="SUPFAM" id="SSF47413">
    <property type="entry name" value="lambda repressor-like DNA-binding domains"/>
    <property type="match status" value="1"/>
</dbReference>
<sequence>MKEELKPMQAQLRSRLSKNLKRLRATQKISQEALADLAGLHRTYVSQVERMITNISLDNIGQLAGALNVDAAELLAKIEGEDEPVVAQKRPVKKARRASSKI</sequence>
<dbReference type="InterPro" id="IPR050807">
    <property type="entry name" value="TransReg_Diox_bact_type"/>
</dbReference>
<accession>A0A6N6W290</accession>
<evidence type="ECO:0000259" key="4">
    <source>
        <dbReference type="PROSITE" id="PS50943"/>
    </source>
</evidence>
<gene>
    <name evidence="5" type="ORF">FSO04_39440</name>
</gene>
<dbReference type="RefSeq" id="WP_154566860.1">
    <property type="nucleotide sequence ID" value="NZ_VOSW01000124.1"/>
</dbReference>
<keyword evidence="1" id="KW-0805">Transcription regulation</keyword>
<evidence type="ECO:0000256" key="3">
    <source>
        <dbReference type="ARBA" id="ARBA00023163"/>
    </source>
</evidence>
<dbReference type="Pfam" id="PF01381">
    <property type="entry name" value="HTH_3"/>
    <property type="match status" value="1"/>
</dbReference>
<evidence type="ECO:0000313" key="6">
    <source>
        <dbReference type="Proteomes" id="UP000463700"/>
    </source>
</evidence>
<keyword evidence="2" id="KW-0238">DNA-binding</keyword>
<dbReference type="InterPro" id="IPR001387">
    <property type="entry name" value="Cro/C1-type_HTH"/>
</dbReference>
<dbReference type="GO" id="GO:0005829">
    <property type="term" value="C:cytosol"/>
    <property type="evidence" value="ECO:0007669"/>
    <property type="project" value="TreeGrafter"/>
</dbReference>
<dbReference type="Gene3D" id="1.10.260.40">
    <property type="entry name" value="lambda repressor-like DNA-binding domains"/>
    <property type="match status" value="1"/>
</dbReference>
<reference evidence="5 6" key="1">
    <citation type="journal article" date="2020" name="Int. J. Syst. Evol. Microbiol.">
        <title>Paraburkholderia madseniana sp. nov., a phenolic acid-degrading bacterium isolated from acidic forest soil.</title>
        <authorList>
            <person name="Wilhelm R.C."/>
            <person name="Murphy S.J.L."/>
            <person name="Feriancek N.M."/>
            <person name="Karasz D.C."/>
            <person name="DeRito C.M."/>
            <person name="Newman J.D."/>
            <person name="Buckley D.H."/>
        </authorList>
    </citation>
    <scope>NUCLEOTIDE SEQUENCE [LARGE SCALE GENOMIC DNA]</scope>
    <source>
        <strain evidence="5 6">RP11</strain>
    </source>
</reference>
<keyword evidence="3" id="KW-0804">Transcription</keyword>
<dbReference type="EMBL" id="VOSW01000124">
    <property type="protein sequence ID" value="KAE8754486.1"/>
    <property type="molecule type" value="Genomic_DNA"/>
</dbReference>
<feature type="domain" description="HTH cro/C1-type" evidence="4">
    <location>
        <begin position="20"/>
        <end position="74"/>
    </location>
</feature>
<name>A0A6N6W290_9BURK</name>
<dbReference type="GO" id="GO:0003677">
    <property type="term" value="F:DNA binding"/>
    <property type="evidence" value="ECO:0007669"/>
    <property type="project" value="UniProtKB-KW"/>
</dbReference>
<dbReference type="SMART" id="SM00530">
    <property type="entry name" value="HTH_XRE"/>
    <property type="match status" value="1"/>
</dbReference>